<evidence type="ECO:0000313" key="3">
    <source>
        <dbReference type="Proteomes" id="UP000077315"/>
    </source>
</evidence>
<dbReference type="Proteomes" id="UP000077315">
    <property type="component" value="Unassembled WGS sequence"/>
</dbReference>
<accession>A0A167R6E0</accession>
<proteinExistence type="predicted"/>
<dbReference type="VEuPathDB" id="FungiDB:PHYBLDRAFT_161593"/>
<evidence type="ECO:0000256" key="1">
    <source>
        <dbReference type="SAM" id="Phobius"/>
    </source>
</evidence>
<dbReference type="AlphaFoldDB" id="A0A167R6E0"/>
<dbReference type="EMBL" id="KV440971">
    <property type="protein sequence ID" value="OAD80957.1"/>
    <property type="molecule type" value="Genomic_DNA"/>
</dbReference>
<organism evidence="2 3">
    <name type="scientific">Phycomyces blakesleeanus (strain ATCC 8743b / DSM 1359 / FGSC 10004 / NBRC 33097 / NRRL 1555)</name>
    <dbReference type="NCBI Taxonomy" id="763407"/>
    <lineage>
        <taxon>Eukaryota</taxon>
        <taxon>Fungi</taxon>
        <taxon>Fungi incertae sedis</taxon>
        <taxon>Mucoromycota</taxon>
        <taxon>Mucoromycotina</taxon>
        <taxon>Mucoromycetes</taxon>
        <taxon>Mucorales</taxon>
        <taxon>Phycomycetaceae</taxon>
        <taxon>Phycomyces</taxon>
    </lineage>
</organism>
<feature type="transmembrane region" description="Helical" evidence="1">
    <location>
        <begin position="12"/>
        <end position="30"/>
    </location>
</feature>
<keyword evidence="1" id="KW-1133">Transmembrane helix</keyword>
<reference evidence="3" key="1">
    <citation type="submission" date="2015-06" db="EMBL/GenBank/DDBJ databases">
        <title>Expansion of signal transduction pathways in fungi by whole-genome duplication.</title>
        <authorList>
            <consortium name="DOE Joint Genome Institute"/>
            <person name="Corrochano L.M."/>
            <person name="Kuo A."/>
            <person name="Marcet-Houben M."/>
            <person name="Polaino S."/>
            <person name="Salamov A."/>
            <person name="Villalobos J.M."/>
            <person name="Alvarez M.I."/>
            <person name="Avalos J."/>
            <person name="Benito E.P."/>
            <person name="Benoit I."/>
            <person name="Burger G."/>
            <person name="Camino L.P."/>
            <person name="Canovas D."/>
            <person name="Cerda-Olmedo E."/>
            <person name="Cheng J.-F."/>
            <person name="Dominguez A."/>
            <person name="Elias M."/>
            <person name="Eslava A.P."/>
            <person name="Glaser F."/>
            <person name="Grimwood J."/>
            <person name="Gutierrez G."/>
            <person name="Heitman J."/>
            <person name="Henrissat B."/>
            <person name="Iturriaga E.A."/>
            <person name="Lang B.F."/>
            <person name="Lavin J.L."/>
            <person name="Lee S."/>
            <person name="Li W."/>
            <person name="Lindquist E."/>
            <person name="Lopez-Garcia S."/>
            <person name="Luque E.M."/>
            <person name="Marcos A.T."/>
            <person name="Martin J."/>
            <person name="McCluskey K."/>
            <person name="Medina H.R."/>
            <person name="Miralles-Duran A."/>
            <person name="Miyazaki A."/>
            <person name="Munoz-Torres E."/>
            <person name="Oguiza J.A."/>
            <person name="Ohm R."/>
            <person name="Olmedo M."/>
            <person name="Orejas M."/>
            <person name="Ortiz-Castellanos L."/>
            <person name="Pisabarro A.G."/>
            <person name="Rodriguez-Romero J."/>
            <person name="Ruiz-Herrera J."/>
            <person name="Ruiz-Vazquez R."/>
            <person name="Sanz C."/>
            <person name="Schackwitz W."/>
            <person name="Schmutz J."/>
            <person name="Shahriari M."/>
            <person name="Shelest E."/>
            <person name="Silva-Franco F."/>
            <person name="Soanes D."/>
            <person name="Syed K."/>
            <person name="Tagua V.G."/>
            <person name="Talbot N.J."/>
            <person name="Thon M."/>
            <person name="De vries R.P."/>
            <person name="Wiebenga A."/>
            <person name="Yadav J.S."/>
            <person name="Braun E.L."/>
            <person name="Baker S."/>
            <person name="Garre V."/>
            <person name="Horwitz B."/>
            <person name="Torres-Martinez S."/>
            <person name="Idnurm A."/>
            <person name="Herrera-Estrella A."/>
            <person name="Gabaldon T."/>
            <person name="Grigoriev I.V."/>
        </authorList>
    </citation>
    <scope>NUCLEOTIDE SEQUENCE [LARGE SCALE GENOMIC DNA]</scope>
    <source>
        <strain evidence="3">NRRL 1555(-)</strain>
    </source>
</reference>
<feature type="transmembrane region" description="Helical" evidence="1">
    <location>
        <begin position="42"/>
        <end position="60"/>
    </location>
</feature>
<gene>
    <name evidence="2" type="ORF">PHYBLDRAFT_161593</name>
</gene>
<keyword evidence="3" id="KW-1185">Reference proteome</keyword>
<dbReference type="GeneID" id="28995338"/>
<dbReference type="RefSeq" id="XP_018298997.1">
    <property type="nucleotide sequence ID" value="XM_018434432.1"/>
</dbReference>
<keyword evidence="1" id="KW-0472">Membrane</keyword>
<evidence type="ECO:0000313" key="2">
    <source>
        <dbReference type="EMBL" id="OAD80957.1"/>
    </source>
</evidence>
<dbReference type="InParanoid" id="A0A167R6E0"/>
<name>A0A167R6E0_PHYB8</name>
<sequence length="103" mass="11843">MIIAACGKPYGFSLLALLIPLCVRISMYITRCFNNSLSLLEIEIKYAFGSLTVSLVIVFLQNRLIPSEMIVVEIDTDIDYRSPYFNIPDEVQKPWNLIYLHKI</sequence>
<protein>
    <submittedName>
        <fullName evidence="2">Uncharacterized protein</fullName>
    </submittedName>
</protein>
<keyword evidence="1" id="KW-0812">Transmembrane</keyword>